<dbReference type="Pfam" id="PF16640">
    <property type="entry name" value="Big_3_5"/>
    <property type="match status" value="1"/>
</dbReference>
<evidence type="ECO:0000256" key="1">
    <source>
        <dbReference type="SAM" id="SignalP"/>
    </source>
</evidence>
<dbReference type="Proteomes" id="UP000245166">
    <property type="component" value="Unassembled WGS sequence"/>
</dbReference>
<dbReference type="InterPro" id="IPR014756">
    <property type="entry name" value="Ig_E-set"/>
</dbReference>
<dbReference type="EMBL" id="PYHR01000002">
    <property type="protein sequence ID" value="PWD51365.1"/>
    <property type="molecule type" value="Genomic_DNA"/>
</dbReference>
<dbReference type="AlphaFoldDB" id="A0A2U1ZWK5"/>
<dbReference type="GO" id="GO:0005975">
    <property type="term" value="P:carbohydrate metabolic process"/>
    <property type="evidence" value="ECO:0007669"/>
    <property type="project" value="UniProtKB-ARBA"/>
</dbReference>
<dbReference type="InterPro" id="IPR001119">
    <property type="entry name" value="SLH_dom"/>
</dbReference>
<proteinExistence type="predicted"/>
<dbReference type="Gene3D" id="3.40.50.1820">
    <property type="entry name" value="alpha/beta hydrolase"/>
    <property type="match status" value="1"/>
</dbReference>
<feature type="domain" description="SLH" evidence="2">
    <location>
        <begin position="652"/>
        <end position="710"/>
    </location>
</feature>
<name>A0A2U1ZWK5_9MICO</name>
<dbReference type="SUPFAM" id="SSF81296">
    <property type="entry name" value="E set domains"/>
    <property type="match status" value="1"/>
</dbReference>
<feature type="chain" id="PRO_5039245496" description="SLH domain-containing protein" evidence="1">
    <location>
        <begin position="22"/>
        <end position="710"/>
    </location>
</feature>
<dbReference type="InterPro" id="IPR032109">
    <property type="entry name" value="Big_3_5"/>
</dbReference>
<dbReference type="PANTHER" id="PTHR48098">
    <property type="entry name" value="ENTEROCHELIN ESTERASE-RELATED"/>
    <property type="match status" value="1"/>
</dbReference>
<accession>A0A2U1ZWK5</accession>
<dbReference type="Pfam" id="PF00395">
    <property type="entry name" value="SLH"/>
    <property type="match status" value="1"/>
</dbReference>
<keyword evidence="1" id="KW-0732">Signal</keyword>
<sequence length="710" mass="73802">MAGGLTLALALSVGIPAAASAEPAAPAAAAAAALGPTVTATGTGPTGHTVTFRHQAPEGVESVQIFGEWLFSKASSVTTLTSADLRTGADWLPGDILAGYNNGWLTVPMTEGEDGVWEYTTPLPSGTFSYTFTYDCTSPTATGCARIQDPANPVWSAGLPGAGVQTLSQVYVPQSAAVPTYDNDYQDPTAAAAKGTLENRSYPSPLSTNPVGTHHVSVYLPPGYDAERAEPYPTLYLSHGAGGNDTDWTTQGGAQHILDNALASGDVAEMVMVSTDFNGLPGGSQGYADELRTNVIPFIEAGYNVSVEREDRAFGGLSAGGGRAVVIMQDNPDLFGYVGAWSAAGAFTPPTPAQVANLQQATALHLGTGLQDVLANINVNSVNRSNAYVALGLPVVQDDFDGIHSWDVWRQLLRDYLHTVAFRTTTTTVTAGDAVAGGSTSLVAQVDAVSVGADPSGTVTFHAGTDASGAVLGTAEVAADGSATTEVVFAEAGATSVVAVFDGGDVHNASTSEAVTLEVLAFTDIADNQFVGEISWLAEANISAGWSNGDGTFSYRPLASIARDAMAAFLYRAAGSPDFTPPTTSPFTDVPTTNQFYTEIAWLSEKGISTGWDNGDGTFSFRPLEPIARDAMAAFLHRSAGSPVVALPATSPFEDVRPDNQFYAEIAYVHAEGIATGWAGNDGRDYYQPLAPVARDAMAAFLYRALDREV</sequence>
<dbReference type="PROSITE" id="PS51272">
    <property type="entry name" value="SLH"/>
    <property type="match status" value="3"/>
</dbReference>
<evidence type="ECO:0000313" key="3">
    <source>
        <dbReference type="EMBL" id="PWD51365.1"/>
    </source>
</evidence>
<dbReference type="InterPro" id="IPR000801">
    <property type="entry name" value="Esterase-like"/>
</dbReference>
<dbReference type="InterPro" id="IPR013783">
    <property type="entry name" value="Ig-like_fold"/>
</dbReference>
<dbReference type="Gene3D" id="2.60.40.10">
    <property type="entry name" value="Immunoglobulins"/>
    <property type="match status" value="2"/>
</dbReference>
<evidence type="ECO:0000313" key="4">
    <source>
        <dbReference type="Proteomes" id="UP000245166"/>
    </source>
</evidence>
<gene>
    <name evidence="3" type="ORF">C8046_12530</name>
</gene>
<comment type="caution">
    <text evidence="3">The sequence shown here is derived from an EMBL/GenBank/DDBJ whole genome shotgun (WGS) entry which is preliminary data.</text>
</comment>
<feature type="signal peptide" evidence="1">
    <location>
        <begin position="1"/>
        <end position="21"/>
    </location>
</feature>
<feature type="domain" description="SLH" evidence="2">
    <location>
        <begin position="583"/>
        <end position="650"/>
    </location>
</feature>
<dbReference type="Pfam" id="PF00756">
    <property type="entry name" value="Esterase"/>
    <property type="match status" value="1"/>
</dbReference>
<dbReference type="InterPro" id="IPR029058">
    <property type="entry name" value="AB_hydrolase_fold"/>
</dbReference>
<reference evidence="3 4" key="1">
    <citation type="submission" date="2018-03" db="EMBL/GenBank/DDBJ databases">
        <title>Genome assembly of novel Miniimonas species PCH200.</title>
        <authorList>
            <person name="Thakur V."/>
            <person name="Kumar V."/>
            <person name="Singh D."/>
        </authorList>
    </citation>
    <scope>NUCLEOTIDE SEQUENCE [LARGE SCALE GENOMIC DNA]</scope>
    <source>
        <strain evidence="3 4">PCH200</strain>
    </source>
</reference>
<organism evidence="3 4">
    <name type="scientific">Serinibacter arcticus</name>
    <dbReference type="NCBI Taxonomy" id="1655435"/>
    <lineage>
        <taxon>Bacteria</taxon>
        <taxon>Bacillati</taxon>
        <taxon>Actinomycetota</taxon>
        <taxon>Actinomycetes</taxon>
        <taxon>Micrococcales</taxon>
        <taxon>Beutenbergiaceae</taxon>
        <taxon>Serinibacter</taxon>
    </lineage>
</organism>
<dbReference type="SUPFAM" id="SSF53474">
    <property type="entry name" value="alpha/beta-Hydrolases"/>
    <property type="match status" value="1"/>
</dbReference>
<protein>
    <recommendedName>
        <fullName evidence="2">SLH domain-containing protein</fullName>
    </recommendedName>
</protein>
<evidence type="ECO:0000259" key="2">
    <source>
        <dbReference type="PROSITE" id="PS51272"/>
    </source>
</evidence>
<feature type="domain" description="SLH" evidence="2">
    <location>
        <begin position="517"/>
        <end position="582"/>
    </location>
</feature>
<dbReference type="InterPro" id="IPR050583">
    <property type="entry name" value="Mycobacterial_A85_antigen"/>
</dbReference>
<keyword evidence="4" id="KW-1185">Reference proteome</keyword>